<dbReference type="Pfam" id="PF02929">
    <property type="entry name" value="Bgal_small_N"/>
    <property type="match status" value="1"/>
</dbReference>
<dbReference type="GO" id="GO:0009341">
    <property type="term" value="C:beta-galactosidase complex"/>
    <property type="evidence" value="ECO:0007669"/>
    <property type="project" value="InterPro"/>
</dbReference>
<evidence type="ECO:0000256" key="7">
    <source>
        <dbReference type="ARBA" id="ARBA00032230"/>
    </source>
</evidence>
<dbReference type="InterPro" id="IPR050347">
    <property type="entry name" value="Bact_Beta-galactosidase"/>
</dbReference>
<dbReference type="SUPFAM" id="SSF49303">
    <property type="entry name" value="beta-Galactosidase/glucuronidase domain"/>
    <property type="match status" value="2"/>
</dbReference>
<evidence type="ECO:0000313" key="9">
    <source>
        <dbReference type="EMBL" id="MBA2895071.1"/>
    </source>
</evidence>
<evidence type="ECO:0000256" key="4">
    <source>
        <dbReference type="ARBA" id="ARBA00013303"/>
    </source>
</evidence>
<evidence type="ECO:0000256" key="1">
    <source>
        <dbReference type="ARBA" id="ARBA00001412"/>
    </source>
</evidence>
<dbReference type="SUPFAM" id="SSF49785">
    <property type="entry name" value="Galactose-binding domain-like"/>
    <property type="match status" value="1"/>
</dbReference>
<dbReference type="InterPro" id="IPR008979">
    <property type="entry name" value="Galactose-bd-like_sf"/>
</dbReference>
<evidence type="ECO:0000256" key="2">
    <source>
        <dbReference type="ARBA" id="ARBA00007401"/>
    </source>
</evidence>
<comment type="caution">
    <text evidence="9">The sequence shown here is derived from an EMBL/GenBank/DDBJ whole genome shotgun (WGS) entry which is preliminary data.</text>
</comment>
<dbReference type="Proteomes" id="UP000530928">
    <property type="component" value="Unassembled WGS sequence"/>
</dbReference>
<dbReference type="EC" id="3.2.1.23" evidence="3"/>
<evidence type="ECO:0000313" key="10">
    <source>
        <dbReference type="Proteomes" id="UP000530928"/>
    </source>
</evidence>
<dbReference type="Pfam" id="PF16353">
    <property type="entry name" value="LacZ_4"/>
    <property type="match status" value="1"/>
</dbReference>
<keyword evidence="6 9" id="KW-0326">Glycosidase</keyword>
<dbReference type="Gene3D" id="2.60.40.10">
    <property type="entry name" value="Immunoglobulins"/>
    <property type="match status" value="2"/>
</dbReference>
<dbReference type="Gene3D" id="3.20.20.80">
    <property type="entry name" value="Glycosidases"/>
    <property type="match status" value="1"/>
</dbReference>
<dbReference type="PROSITE" id="PS00719">
    <property type="entry name" value="GLYCOSYL_HYDROL_F2_1"/>
    <property type="match status" value="1"/>
</dbReference>
<sequence>MSYFEDFLPGAGRKAPRAALDTDARVIDLSGPWRFRLSPTAHAPDFADPDLDDTAWELRQVPGHFGTPAYTNVRYPFPIDPPRVPGENLTGDHRIAFEAGFERAVLRFEGVDSCARVWLNGQELGYSMGSRVPVEFDVTLRPGRNVLAVRVHQWSAGSYLEDQDMWWWPGIFREVTVIERPAEPIDDVFVHADYDHTTGGGTLRVEAGEALLTVEELGVHDRPAGETITLEHVEPWSAQHPRLYEASVSNGHERVRLAIGFRTVTIEDAVLKVNGEPLKLKGVNRHEFHPVKGRALDAETMLADVLLMKRHNINAVRTSHYPPHPHFLDLCDRYGLWVVDECDYETHGFQELDWRGNPSDDPRWEQALLDRMRRMVERDKNHPSVIMWSLGNEAGTGRNLAAMAAWTRGRDSSRPIHYEGDRACPDVDVHSRMYASHAEVEAIGRGEDEDERRRAMPFVQCEYAHAMGNGPGGLAEYQELYDAHPRCAGGFVWEWIDHGLRHDRHGYAYGGDFGEVLHDGNFVCDGLLFPDRTPSPGLLDLKKVYQPLRFTEAGGVLRVEGDTAGLDLEWCVEADGVLVDSGPMEGSELKLPAGGEDERWLTVRACLAGDTAWAPAGHEVAWHQVRLTPGPDRLAGLTEGAAPAIPLFERVTPRLELWRAPTDNDQGGGLRWHWSHHGLDRLTYRTEQRQDGTIVQRVAPAATDEGYLATYTWRETTSGLLLEADLEPVGVWKVPPARLGLAFELPAELTTVTWYGRGPGEAYPDTGAAAYVGLFTRTIDDLQTPYVHPQENGQRADVRIAVLSTPRGPGVKITGDRPFGLTVRRWSTAELDAARHRTDLVAGEKVHLIVDLAQHGIGTASCGPGPLEKYRLTARPAAIRLLFEPVS</sequence>
<dbReference type="Pfam" id="PF02837">
    <property type="entry name" value="Glyco_hydro_2_N"/>
    <property type="match status" value="1"/>
</dbReference>
<dbReference type="GO" id="GO:0004565">
    <property type="term" value="F:beta-galactosidase activity"/>
    <property type="evidence" value="ECO:0007669"/>
    <property type="project" value="UniProtKB-EC"/>
</dbReference>
<dbReference type="InterPro" id="IPR014718">
    <property type="entry name" value="GH-type_carb-bd"/>
</dbReference>
<dbReference type="PRINTS" id="PR00132">
    <property type="entry name" value="GLHYDRLASE2"/>
</dbReference>
<name>A0A7W0CPP6_9ACTN</name>
<dbReference type="RefSeq" id="WP_181613767.1">
    <property type="nucleotide sequence ID" value="NZ_BAABAM010000004.1"/>
</dbReference>
<dbReference type="InterPro" id="IPR006104">
    <property type="entry name" value="Glyco_hydro_2_N"/>
</dbReference>
<dbReference type="InterPro" id="IPR006101">
    <property type="entry name" value="Glyco_hydro_2"/>
</dbReference>
<accession>A0A7W0CPP6</accession>
<keyword evidence="5 9" id="KW-0378">Hydrolase</keyword>
<dbReference type="InterPro" id="IPR011013">
    <property type="entry name" value="Gal_mutarotase_sf_dom"/>
</dbReference>
<dbReference type="Gene3D" id="2.70.98.10">
    <property type="match status" value="1"/>
</dbReference>
<gene>
    <name evidence="9" type="ORF">HNR30_006443</name>
</gene>
<evidence type="ECO:0000256" key="6">
    <source>
        <dbReference type="ARBA" id="ARBA00023295"/>
    </source>
</evidence>
<dbReference type="PROSITE" id="PS00608">
    <property type="entry name" value="GLYCOSYL_HYDROL_F2_2"/>
    <property type="match status" value="1"/>
</dbReference>
<proteinExistence type="inferred from homology"/>
<dbReference type="EMBL" id="JACDUR010000006">
    <property type="protein sequence ID" value="MBA2895071.1"/>
    <property type="molecule type" value="Genomic_DNA"/>
</dbReference>
<organism evidence="9 10">
    <name type="scientific">Nonomuraea soli</name>
    <dbReference type="NCBI Taxonomy" id="1032476"/>
    <lineage>
        <taxon>Bacteria</taxon>
        <taxon>Bacillati</taxon>
        <taxon>Actinomycetota</taxon>
        <taxon>Actinomycetes</taxon>
        <taxon>Streptosporangiales</taxon>
        <taxon>Streptosporangiaceae</taxon>
        <taxon>Nonomuraea</taxon>
    </lineage>
</organism>
<dbReference type="AlphaFoldDB" id="A0A7W0CPP6"/>
<dbReference type="PANTHER" id="PTHR46323:SF2">
    <property type="entry name" value="BETA-GALACTOSIDASE"/>
    <property type="match status" value="1"/>
</dbReference>
<dbReference type="InterPro" id="IPR013783">
    <property type="entry name" value="Ig-like_fold"/>
</dbReference>
<dbReference type="InterPro" id="IPR036156">
    <property type="entry name" value="Beta-gal/glucu_dom_sf"/>
</dbReference>
<comment type="catalytic activity">
    <reaction evidence="1">
        <text>Hydrolysis of terminal non-reducing beta-D-galactose residues in beta-D-galactosides.</text>
        <dbReference type="EC" id="3.2.1.23"/>
    </reaction>
</comment>
<feature type="domain" description="Beta galactosidase small chain/" evidence="8">
    <location>
        <begin position="633"/>
        <end position="884"/>
    </location>
</feature>
<evidence type="ECO:0000256" key="3">
    <source>
        <dbReference type="ARBA" id="ARBA00012756"/>
    </source>
</evidence>
<comment type="similarity">
    <text evidence="2">Belongs to the glycosyl hydrolase 2 family.</text>
</comment>
<dbReference type="Pfam" id="PF02836">
    <property type="entry name" value="Glyco_hydro_2_C"/>
    <property type="match status" value="1"/>
</dbReference>
<dbReference type="InterPro" id="IPR032312">
    <property type="entry name" value="LacZ_4"/>
</dbReference>
<dbReference type="InterPro" id="IPR006103">
    <property type="entry name" value="Glyco_hydro_2_cat"/>
</dbReference>
<dbReference type="SMART" id="SM01038">
    <property type="entry name" value="Bgal_small_N"/>
    <property type="match status" value="1"/>
</dbReference>
<dbReference type="InterPro" id="IPR023232">
    <property type="entry name" value="Glyco_hydro_2_AS"/>
</dbReference>
<dbReference type="InterPro" id="IPR017853">
    <property type="entry name" value="GH"/>
</dbReference>
<dbReference type="Gene3D" id="2.60.120.260">
    <property type="entry name" value="Galactose-binding domain-like"/>
    <property type="match status" value="1"/>
</dbReference>
<evidence type="ECO:0000256" key="5">
    <source>
        <dbReference type="ARBA" id="ARBA00022801"/>
    </source>
</evidence>
<dbReference type="GO" id="GO:0005990">
    <property type="term" value="P:lactose catabolic process"/>
    <property type="evidence" value="ECO:0007669"/>
    <property type="project" value="TreeGrafter"/>
</dbReference>
<reference evidence="9 10" key="1">
    <citation type="submission" date="2020-07" db="EMBL/GenBank/DDBJ databases">
        <title>Genomic Encyclopedia of Type Strains, Phase IV (KMG-IV): sequencing the most valuable type-strain genomes for metagenomic binning, comparative biology and taxonomic classification.</title>
        <authorList>
            <person name="Goeker M."/>
        </authorList>
    </citation>
    <scope>NUCLEOTIDE SEQUENCE [LARGE SCALE GENOMIC DNA]</scope>
    <source>
        <strain evidence="9 10">DSM 45533</strain>
    </source>
</reference>
<dbReference type="SUPFAM" id="SSF51445">
    <property type="entry name" value="(Trans)glycosidases"/>
    <property type="match status" value="1"/>
</dbReference>
<dbReference type="GO" id="GO:0030246">
    <property type="term" value="F:carbohydrate binding"/>
    <property type="evidence" value="ECO:0007669"/>
    <property type="project" value="InterPro"/>
</dbReference>
<dbReference type="InterPro" id="IPR004199">
    <property type="entry name" value="B-gal_small/dom_5"/>
</dbReference>
<protein>
    <recommendedName>
        <fullName evidence="4">Beta-galactosidase</fullName>
        <ecNumber evidence="3">3.2.1.23</ecNumber>
    </recommendedName>
    <alternativeName>
        <fullName evidence="7">Lactase</fullName>
    </alternativeName>
</protein>
<dbReference type="InterPro" id="IPR023230">
    <property type="entry name" value="Glyco_hydro_2_CS"/>
</dbReference>
<dbReference type="SUPFAM" id="SSF74650">
    <property type="entry name" value="Galactose mutarotase-like"/>
    <property type="match status" value="1"/>
</dbReference>
<keyword evidence="10" id="KW-1185">Reference proteome</keyword>
<evidence type="ECO:0000259" key="8">
    <source>
        <dbReference type="SMART" id="SM01038"/>
    </source>
</evidence>
<dbReference type="PANTHER" id="PTHR46323">
    <property type="entry name" value="BETA-GALACTOSIDASE"/>
    <property type="match status" value="1"/>
</dbReference>